<dbReference type="AlphaFoldDB" id="A0A841AI68"/>
<keyword evidence="5" id="KW-0520">NAD</keyword>
<proteinExistence type="inferred from homology"/>
<dbReference type="Proteomes" id="UP000588158">
    <property type="component" value="Unassembled WGS sequence"/>
</dbReference>
<keyword evidence="3" id="KW-0479">Metal-binding</keyword>
<reference evidence="7 8" key="1">
    <citation type="submission" date="2020-08" db="EMBL/GenBank/DDBJ databases">
        <title>Sequencing the genomes of 1000 actinobacteria strains.</title>
        <authorList>
            <person name="Klenk H.-P."/>
        </authorList>
    </citation>
    <scope>NUCLEOTIDE SEQUENCE [LARGE SCALE GENOMIC DNA]</scope>
    <source>
        <strain evidence="7 8">DSM 28796</strain>
    </source>
</reference>
<dbReference type="Pfam" id="PF00107">
    <property type="entry name" value="ADH_zinc_N"/>
    <property type="match status" value="1"/>
</dbReference>
<dbReference type="GO" id="GO:0046294">
    <property type="term" value="P:formaldehyde catabolic process"/>
    <property type="evidence" value="ECO:0007669"/>
    <property type="project" value="TreeGrafter"/>
</dbReference>
<name>A0A841AI68_9MICO</name>
<evidence type="ECO:0000256" key="4">
    <source>
        <dbReference type="ARBA" id="ARBA00022833"/>
    </source>
</evidence>
<accession>A0A841AI68</accession>
<feature type="domain" description="Alcohol dehydrogenase-like C-terminal" evidence="6">
    <location>
        <begin position="66"/>
        <end position="192"/>
    </location>
</feature>
<dbReference type="PANTHER" id="PTHR43880:SF12">
    <property type="entry name" value="ALCOHOL DEHYDROGENASE CLASS-3"/>
    <property type="match status" value="1"/>
</dbReference>
<comment type="caution">
    <text evidence="7">The sequence shown here is derived from an EMBL/GenBank/DDBJ whole genome shotgun (WGS) entry which is preliminary data.</text>
</comment>
<evidence type="ECO:0000256" key="5">
    <source>
        <dbReference type="ARBA" id="ARBA00023027"/>
    </source>
</evidence>
<dbReference type="SUPFAM" id="SSF50129">
    <property type="entry name" value="GroES-like"/>
    <property type="match status" value="1"/>
</dbReference>
<dbReference type="Gene3D" id="3.40.50.720">
    <property type="entry name" value="NAD(P)-binding Rossmann-like Domain"/>
    <property type="match status" value="1"/>
</dbReference>
<dbReference type="InterPro" id="IPR011032">
    <property type="entry name" value="GroES-like_sf"/>
</dbReference>
<evidence type="ECO:0000313" key="7">
    <source>
        <dbReference type="EMBL" id="MBB5833005.1"/>
    </source>
</evidence>
<protein>
    <submittedName>
        <fullName evidence="7">Zn-dependent alcohol dehydrogenase</fullName>
    </submittedName>
</protein>
<keyword evidence="8" id="KW-1185">Reference proteome</keyword>
<dbReference type="RefSeq" id="WP_312857682.1">
    <property type="nucleotide sequence ID" value="NZ_JACHLZ010000001.1"/>
</dbReference>
<evidence type="ECO:0000313" key="8">
    <source>
        <dbReference type="Proteomes" id="UP000588158"/>
    </source>
</evidence>
<dbReference type="InterPro" id="IPR036291">
    <property type="entry name" value="NAD(P)-bd_dom_sf"/>
</dbReference>
<dbReference type="InterPro" id="IPR013149">
    <property type="entry name" value="ADH-like_C"/>
</dbReference>
<dbReference type="Gene3D" id="3.90.180.10">
    <property type="entry name" value="Medium-chain alcohol dehydrogenases, catalytic domain"/>
    <property type="match status" value="1"/>
</dbReference>
<evidence type="ECO:0000256" key="2">
    <source>
        <dbReference type="ARBA" id="ARBA00008072"/>
    </source>
</evidence>
<dbReference type="GO" id="GO:0005829">
    <property type="term" value="C:cytosol"/>
    <property type="evidence" value="ECO:0007669"/>
    <property type="project" value="TreeGrafter"/>
</dbReference>
<evidence type="ECO:0000256" key="1">
    <source>
        <dbReference type="ARBA" id="ARBA00001947"/>
    </source>
</evidence>
<dbReference type="FunFam" id="3.40.50.720:FF:000003">
    <property type="entry name" value="S-(hydroxymethyl)glutathione dehydrogenase"/>
    <property type="match status" value="1"/>
</dbReference>
<dbReference type="EMBL" id="JACHLZ010000001">
    <property type="protein sequence ID" value="MBB5833005.1"/>
    <property type="molecule type" value="Genomic_DNA"/>
</dbReference>
<dbReference type="GO" id="GO:0008270">
    <property type="term" value="F:zinc ion binding"/>
    <property type="evidence" value="ECO:0007669"/>
    <property type="project" value="TreeGrafter"/>
</dbReference>
<dbReference type="SUPFAM" id="SSF51735">
    <property type="entry name" value="NAD(P)-binding Rossmann-fold domains"/>
    <property type="match status" value="1"/>
</dbReference>
<dbReference type="GO" id="GO:0051903">
    <property type="term" value="F:S-(hydroxymethyl)glutathione dehydrogenase [NAD(P)+] activity"/>
    <property type="evidence" value="ECO:0007669"/>
    <property type="project" value="TreeGrafter"/>
</dbReference>
<comment type="similarity">
    <text evidence="2">Belongs to the zinc-containing alcohol dehydrogenase family.</text>
</comment>
<keyword evidence="4" id="KW-0862">Zinc</keyword>
<organism evidence="7 8">
    <name type="scientific">Brachybacterium aquaticum</name>
    <dbReference type="NCBI Taxonomy" id="1432564"/>
    <lineage>
        <taxon>Bacteria</taxon>
        <taxon>Bacillati</taxon>
        <taxon>Actinomycetota</taxon>
        <taxon>Actinomycetes</taxon>
        <taxon>Micrococcales</taxon>
        <taxon>Dermabacteraceae</taxon>
        <taxon>Brachybacterium</taxon>
    </lineage>
</organism>
<gene>
    <name evidence="7" type="ORF">HNR70_002818</name>
</gene>
<dbReference type="PANTHER" id="PTHR43880">
    <property type="entry name" value="ALCOHOL DEHYDROGENASE"/>
    <property type="match status" value="1"/>
</dbReference>
<evidence type="ECO:0000259" key="6">
    <source>
        <dbReference type="Pfam" id="PF00107"/>
    </source>
</evidence>
<sequence>MYLAGNVGTFAEQMILHENYVVKFPDEIPFDKAALLGCGAITGVGVVLNVADVKHGSTVAVIGCSGVGLNTIYGAHPASASRIIAIDVADDKLELARSFGATDVVNSREVDPVEAVRELTGEGVDVAYEVIGLEPTLRQALDMTRRGGMCYAVGVAKPGTKLPVDITGGMVLGIKGLRGTYMGSSNIKRDIAFYADLYLQGRLKLDELVAQTISLEEINEGYAAMAGIVGRSVITF</sequence>
<evidence type="ECO:0000256" key="3">
    <source>
        <dbReference type="ARBA" id="ARBA00022723"/>
    </source>
</evidence>
<comment type="cofactor">
    <cofactor evidence="1">
        <name>Zn(2+)</name>
        <dbReference type="ChEBI" id="CHEBI:29105"/>
    </cofactor>
</comment>